<dbReference type="Proteomes" id="UP000245362">
    <property type="component" value="Unassembled WGS sequence"/>
</dbReference>
<evidence type="ECO:0000256" key="1">
    <source>
        <dbReference type="ARBA" id="ARBA00023015"/>
    </source>
</evidence>
<dbReference type="PROSITE" id="PS01124">
    <property type="entry name" value="HTH_ARAC_FAMILY_2"/>
    <property type="match status" value="1"/>
</dbReference>
<evidence type="ECO:0000313" key="6">
    <source>
        <dbReference type="Proteomes" id="UP000245362"/>
    </source>
</evidence>
<reference evidence="5 6" key="1">
    <citation type="submission" date="2018-05" db="EMBL/GenBank/DDBJ databases">
        <title>Vibrio limimaris sp. nov., isolated from marine sediment.</title>
        <authorList>
            <person name="Li C.-M."/>
        </authorList>
    </citation>
    <scope>NUCLEOTIDE SEQUENCE [LARGE SCALE GENOMIC DNA]</scope>
    <source>
        <strain evidence="5 6">E4404</strain>
    </source>
</reference>
<dbReference type="SMART" id="SM00342">
    <property type="entry name" value="HTH_ARAC"/>
    <property type="match status" value="1"/>
</dbReference>
<protein>
    <recommendedName>
        <fullName evidence="4">HTH araC/xylS-type domain-containing protein</fullName>
    </recommendedName>
</protein>
<sequence length="220" mass="25765">MIKVKKLFLNPKEFREFIFFSNNPHMIYIKNAEGFISYKGRLEKVREGTTIVIPALEQLNISLYAFDKHIELYLFVYLYKGKVIREKLYNNLSIVPNIDMYKRSFSLSLIRSDGDTCLSTIDLCRDLILRNLSSISCRTISTELMLSPQTLSRRLKPYGITCIDLILDLKLRRARLLLIRTSKSISEIAKGTDLHSNYFSIVFKNKFLVNPTKFRKKYKL</sequence>
<organism evidence="5 6">
    <name type="scientific">Vibrio albus</name>
    <dbReference type="NCBI Taxonomy" id="2200953"/>
    <lineage>
        <taxon>Bacteria</taxon>
        <taxon>Pseudomonadati</taxon>
        <taxon>Pseudomonadota</taxon>
        <taxon>Gammaproteobacteria</taxon>
        <taxon>Vibrionales</taxon>
        <taxon>Vibrionaceae</taxon>
        <taxon>Vibrio</taxon>
    </lineage>
</organism>
<keyword evidence="3" id="KW-0804">Transcription</keyword>
<dbReference type="GO" id="GO:0003700">
    <property type="term" value="F:DNA-binding transcription factor activity"/>
    <property type="evidence" value="ECO:0007669"/>
    <property type="project" value="InterPro"/>
</dbReference>
<proteinExistence type="predicted"/>
<evidence type="ECO:0000259" key="4">
    <source>
        <dbReference type="PROSITE" id="PS01124"/>
    </source>
</evidence>
<dbReference type="Pfam" id="PF12833">
    <property type="entry name" value="HTH_18"/>
    <property type="match status" value="1"/>
</dbReference>
<evidence type="ECO:0000256" key="3">
    <source>
        <dbReference type="ARBA" id="ARBA00023163"/>
    </source>
</evidence>
<keyword evidence="6" id="KW-1185">Reference proteome</keyword>
<keyword evidence="1" id="KW-0805">Transcription regulation</keyword>
<dbReference type="InterPro" id="IPR009057">
    <property type="entry name" value="Homeodomain-like_sf"/>
</dbReference>
<keyword evidence="2" id="KW-0238">DNA-binding</keyword>
<gene>
    <name evidence="5" type="ORF">DI392_01055</name>
</gene>
<dbReference type="PANTHER" id="PTHR43280">
    <property type="entry name" value="ARAC-FAMILY TRANSCRIPTIONAL REGULATOR"/>
    <property type="match status" value="1"/>
</dbReference>
<dbReference type="AlphaFoldDB" id="A0A2U3BDL7"/>
<evidence type="ECO:0000313" key="5">
    <source>
        <dbReference type="EMBL" id="PWI34898.1"/>
    </source>
</evidence>
<dbReference type="PANTHER" id="PTHR43280:SF2">
    <property type="entry name" value="HTH-TYPE TRANSCRIPTIONAL REGULATOR EXSA"/>
    <property type="match status" value="1"/>
</dbReference>
<dbReference type="InterPro" id="IPR018060">
    <property type="entry name" value="HTH_AraC"/>
</dbReference>
<evidence type="ECO:0000256" key="2">
    <source>
        <dbReference type="ARBA" id="ARBA00023125"/>
    </source>
</evidence>
<comment type="caution">
    <text evidence="5">The sequence shown here is derived from an EMBL/GenBank/DDBJ whole genome shotgun (WGS) entry which is preliminary data.</text>
</comment>
<dbReference type="GO" id="GO:0043565">
    <property type="term" value="F:sequence-specific DNA binding"/>
    <property type="evidence" value="ECO:0007669"/>
    <property type="project" value="InterPro"/>
</dbReference>
<dbReference type="Gene3D" id="1.10.10.60">
    <property type="entry name" value="Homeodomain-like"/>
    <property type="match status" value="1"/>
</dbReference>
<accession>A0A2U3BDL7</accession>
<dbReference type="SUPFAM" id="SSF46689">
    <property type="entry name" value="Homeodomain-like"/>
    <property type="match status" value="1"/>
</dbReference>
<name>A0A2U3BDL7_9VIBR</name>
<dbReference type="EMBL" id="QFWT01000001">
    <property type="protein sequence ID" value="PWI34898.1"/>
    <property type="molecule type" value="Genomic_DNA"/>
</dbReference>
<feature type="domain" description="HTH araC/xylS-type" evidence="4">
    <location>
        <begin position="122"/>
        <end position="217"/>
    </location>
</feature>